<name>A0A6L5YUN0_9FIRM</name>
<dbReference type="EMBL" id="VUNI01000028">
    <property type="protein sequence ID" value="MST75877.1"/>
    <property type="molecule type" value="Genomic_DNA"/>
</dbReference>
<dbReference type="AlphaFoldDB" id="A0A6L5YUN0"/>
<dbReference type="RefSeq" id="WP_154430845.1">
    <property type="nucleotide sequence ID" value="NZ_VUNI01000028.1"/>
</dbReference>
<feature type="transmembrane region" description="Helical" evidence="1">
    <location>
        <begin position="83"/>
        <end position="102"/>
    </location>
</feature>
<protein>
    <submittedName>
        <fullName evidence="2">Uncharacterized protein</fullName>
    </submittedName>
</protein>
<keyword evidence="3" id="KW-1185">Reference proteome</keyword>
<feature type="transmembrane region" description="Helical" evidence="1">
    <location>
        <begin position="37"/>
        <end position="57"/>
    </location>
</feature>
<reference evidence="2 3" key="1">
    <citation type="submission" date="2019-08" db="EMBL/GenBank/DDBJ databases">
        <title>In-depth cultivation of the pig gut microbiome towards novel bacterial diversity and tailored functional studies.</title>
        <authorList>
            <person name="Wylensek D."/>
            <person name="Hitch T.C.A."/>
            <person name="Clavel T."/>
        </authorList>
    </citation>
    <scope>NUCLEOTIDE SEQUENCE [LARGE SCALE GENOMIC DNA]</scope>
    <source>
        <strain evidence="2 3">MUC/MUC-530-WT-4D</strain>
    </source>
</reference>
<evidence type="ECO:0000313" key="2">
    <source>
        <dbReference type="EMBL" id="MST75877.1"/>
    </source>
</evidence>
<keyword evidence="1" id="KW-1133">Transmembrane helix</keyword>
<comment type="caution">
    <text evidence="2">The sequence shown here is derived from an EMBL/GenBank/DDBJ whole genome shotgun (WGS) entry which is preliminary data.</text>
</comment>
<evidence type="ECO:0000313" key="3">
    <source>
        <dbReference type="Proteomes" id="UP000474024"/>
    </source>
</evidence>
<evidence type="ECO:0000256" key="1">
    <source>
        <dbReference type="SAM" id="Phobius"/>
    </source>
</evidence>
<accession>A0A6L5YUN0</accession>
<keyword evidence="1" id="KW-0812">Transmembrane</keyword>
<proteinExistence type="predicted"/>
<sequence>MPKLLQKSILKSSVISFLFALSAFVYLCIFERNTYCFFNSAIAVFYSPELAATLFLFKLPDYMYVAPYSENQREKLLKKGQTYKFLSIYAWIIVLVLLPVTFMKCRGGSTEDAVLCLTEIILSTSILYTNAFLKFIGQTDIVKMVVIVFARAIVIFIFAGCMDLGNVTGAEKTIELIMIAIIAVFSIFLVVYCRLKYYDMMINCMADYEYVHRNKKK</sequence>
<organism evidence="2 3">
    <name type="scientific">Roseburia porci</name>
    <dbReference type="NCBI Taxonomy" id="2605790"/>
    <lineage>
        <taxon>Bacteria</taxon>
        <taxon>Bacillati</taxon>
        <taxon>Bacillota</taxon>
        <taxon>Clostridia</taxon>
        <taxon>Lachnospirales</taxon>
        <taxon>Lachnospiraceae</taxon>
        <taxon>Roseburia</taxon>
    </lineage>
</organism>
<keyword evidence="1" id="KW-0472">Membrane</keyword>
<dbReference type="Proteomes" id="UP000474024">
    <property type="component" value="Unassembled WGS sequence"/>
</dbReference>
<feature type="transmembrane region" description="Helical" evidence="1">
    <location>
        <begin position="141"/>
        <end position="161"/>
    </location>
</feature>
<feature type="transmembrane region" description="Helical" evidence="1">
    <location>
        <begin position="12"/>
        <end position="30"/>
    </location>
</feature>
<feature type="transmembrane region" description="Helical" evidence="1">
    <location>
        <begin position="114"/>
        <end position="135"/>
    </location>
</feature>
<feature type="transmembrane region" description="Helical" evidence="1">
    <location>
        <begin position="173"/>
        <end position="192"/>
    </location>
</feature>
<gene>
    <name evidence="2" type="ORF">FYJ75_12905</name>
</gene>